<feature type="domain" description="Sulfotransferase" evidence="3">
    <location>
        <begin position="226"/>
        <end position="324"/>
    </location>
</feature>
<dbReference type="Proteomes" id="UP000677054">
    <property type="component" value="Unassembled WGS sequence"/>
</dbReference>
<evidence type="ECO:0000259" key="3">
    <source>
        <dbReference type="Pfam" id="PF00685"/>
    </source>
</evidence>
<dbReference type="OrthoDB" id="205623at2759"/>
<dbReference type="InterPro" id="IPR000863">
    <property type="entry name" value="Sulfotransferase_dom"/>
</dbReference>
<reference evidence="4" key="1">
    <citation type="submission" date="2020-11" db="EMBL/GenBank/DDBJ databases">
        <authorList>
            <person name="Tran Van P."/>
        </authorList>
    </citation>
    <scope>NUCLEOTIDE SEQUENCE</scope>
</reference>
<keyword evidence="2" id="KW-0808">Transferase</keyword>
<dbReference type="InterPro" id="IPR027417">
    <property type="entry name" value="P-loop_NTPase"/>
</dbReference>
<dbReference type="EMBL" id="LR899712">
    <property type="protein sequence ID" value="CAD7241927.1"/>
    <property type="molecule type" value="Genomic_DNA"/>
</dbReference>
<protein>
    <recommendedName>
        <fullName evidence="3">Sulfotransferase domain-containing protein</fullName>
    </recommendedName>
</protein>
<dbReference type="SUPFAM" id="SSF52540">
    <property type="entry name" value="P-loop containing nucleoside triphosphate hydrolases"/>
    <property type="match status" value="1"/>
</dbReference>
<proteinExistence type="inferred from homology"/>
<evidence type="ECO:0000313" key="5">
    <source>
        <dbReference type="Proteomes" id="UP000677054"/>
    </source>
</evidence>
<evidence type="ECO:0000313" key="4">
    <source>
        <dbReference type="EMBL" id="CAD7241927.1"/>
    </source>
</evidence>
<comment type="similarity">
    <text evidence="1">Belongs to the sulfotransferase 1 family.</text>
</comment>
<gene>
    <name evidence="4" type="ORF">DSTB1V02_LOCUS1903</name>
</gene>
<evidence type="ECO:0000256" key="2">
    <source>
        <dbReference type="ARBA" id="ARBA00022679"/>
    </source>
</evidence>
<dbReference type="GO" id="GO:0008146">
    <property type="term" value="F:sulfotransferase activity"/>
    <property type="evidence" value="ECO:0007669"/>
    <property type="project" value="InterPro"/>
</dbReference>
<name>A0A7R8ZYT6_9CRUS</name>
<dbReference type="Gene3D" id="3.40.50.300">
    <property type="entry name" value="P-loop containing nucleotide triphosphate hydrolases"/>
    <property type="match status" value="2"/>
</dbReference>
<dbReference type="PANTHER" id="PTHR11783">
    <property type="entry name" value="SULFOTRANSFERASE SULT"/>
    <property type="match status" value="1"/>
</dbReference>
<accession>A0A7R8ZYT6</accession>
<dbReference type="Pfam" id="PF00685">
    <property type="entry name" value="Sulfotransfer_1"/>
    <property type="match status" value="2"/>
</dbReference>
<keyword evidence="5" id="KW-1185">Reference proteome</keyword>
<dbReference type="EMBL" id="CAJPEV010000195">
    <property type="protein sequence ID" value="CAG0882163.1"/>
    <property type="molecule type" value="Genomic_DNA"/>
</dbReference>
<sequence>MSNVEFYPLEGSLVPRMEKHLFLYRKFVRSWPDGYVMNAYFPKFHKQMQDFELRQDDIFIITFPRSGTTWGQELIWNILHGVDLEAAKEKLMSRSPFWEYDGLLPPRGVLDVPKEIMQYFDKEDPTYLGRHSEFMAKVSSPRLIKTHLPLSLLPDQVKERKVIYIARNPKDVCVSYYHLFRTASGFIGSFDDFVDYFLEDMSECLLRSGRLTTRSCFKYFFPGALNLQQVIYRISSFLDRQLTSEQVHRLMNHVSFENMKNNKAVAFESNFSVLTQKAMKLIGTIGSGIQFLRTGKVGGWKCSLTKDQNMRFNRYIREHFSGTGLPYKPDDI</sequence>
<feature type="domain" description="Sulfotransferase" evidence="3">
    <location>
        <begin position="55"/>
        <end position="199"/>
    </location>
</feature>
<evidence type="ECO:0000256" key="1">
    <source>
        <dbReference type="ARBA" id="ARBA00005771"/>
    </source>
</evidence>
<organism evidence="4">
    <name type="scientific">Darwinula stevensoni</name>
    <dbReference type="NCBI Taxonomy" id="69355"/>
    <lineage>
        <taxon>Eukaryota</taxon>
        <taxon>Metazoa</taxon>
        <taxon>Ecdysozoa</taxon>
        <taxon>Arthropoda</taxon>
        <taxon>Crustacea</taxon>
        <taxon>Oligostraca</taxon>
        <taxon>Ostracoda</taxon>
        <taxon>Podocopa</taxon>
        <taxon>Podocopida</taxon>
        <taxon>Darwinulocopina</taxon>
        <taxon>Darwinuloidea</taxon>
        <taxon>Darwinulidae</taxon>
        <taxon>Darwinula</taxon>
    </lineage>
</organism>
<dbReference type="AlphaFoldDB" id="A0A7R8ZYT6"/>